<feature type="transmembrane region" description="Helical" evidence="1">
    <location>
        <begin position="145"/>
        <end position="166"/>
    </location>
</feature>
<proteinExistence type="predicted"/>
<feature type="transmembrane region" description="Helical" evidence="1">
    <location>
        <begin position="257"/>
        <end position="275"/>
    </location>
</feature>
<dbReference type="PATRIC" id="fig|45067.4.peg.496"/>
<feature type="transmembrane region" description="Helical" evidence="1">
    <location>
        <begin position="74"/>
        <end position="90"/>
    </location>
</feature>
<feature type="transmembrane region" description="Helical" evidence="1">
    <location>
        <begin position="116"/>
        <end position="133"/>
    </location>
</feature>
<dbReference type="STRING" id="45067.Llan_0472"/>
<keyword evidence="1" id="KW-0472">Membrane</keyword>
<feature type="transmembrane region" description="Helical" evidence="1">
    <location>
        <begin position="186"/>
        <end position="203"/>
    </location>
</feature>
<reference evidence="2 3" key="1">
    <citation type="submission" date="2015-11" db="EMBL/GenBank/DDBJ databases">
        <title>Genomic analysis of 38 Legionella species identifies large and diverse effector repertoires.</title>
        <authorList>
            <person name="Burstein D."/>
            <person name="Amaro F."/>
            <person name="Zusman T."/>
            <person name="Lifshitz Z."/>
            <person name="Cohen O."/>
            <person name="Gilbert J.A."/>
            <person name="Pupko T."/>
            <person name="Shuman H.A."/>
            <person name="Segal G."/>
        </authorList>
    </citation>
    <scope>NUCLEOTIDE SEQUENCE [LARGE SCALE GENOMIC DNA]</scope>
    <source>
        <strain evidence="2 3">ATCC 49751</strain>
    </source>
</reference>
<feature type="transmembrane region" description="Helical" evidence="1">
    <location>
        <begin position="44"/>
        <end position="62"/>
    </location>
</feature>
<dbReference type="PANTHER" id="PTHR37422">
    <property type="entry name" value="TEICHURONIC ACID BIOSYNTHESIS PROTEIN TUAE"/>
    <property type="match status" value="1"/>
</dbReference>
<dbReference type="Proteomes" id="UP000054869">
    <property type="component" value="Unassembled WGS sequence"/>
</dbReference>
<organism evidence="2 3">
    <name type="scientific">Legionella lansingensis</name>
    <dbReference type="NCBI Taxonomy" id="45067"/>
    <lineage>
        <taxon>Bacteria</taxon>
        <taxon>Pseudomonadati</taxon>
        <taxon>Pseudomonadota</taxon>
        <taxon>Gammaproteobacteria</taxon>
        <taxon>Legionellales</taxon>
        <taxon>Legionellaceae</taxon>
        <taxon>Legionella</taxon>
    </lineage>
</organism>
<keyword evidence="1" id="KW-1133">Transmembrane helix</keyword>
<dbReference type="RefSeq" id="WP_028373041.1">
    <property type="nucleotide sequence ID" value="NZ_CAAAJD010000009.1"/>
</dbReference>
<feature type="transmembrane region" description="Helical" evidence="1">
    <location>
        <begin position="21"/>
        <end position="38"/>
    </location>
</feature>
<dbReference type="AlphaFoldDB" id="A0A0W0VWL5"/>
<evidence type="ECO:0000313" key="2">
    <source>
        <dbReference type="EMBL" id="KTD24333.1"/>
    </source>
</evidence>
<feature type="transmembrane region" description="Helical" evidence="1">
    <location>
        <begin position="463"/>
        <end position="483"/>
    </location>
</feature>
<evidence type="ECO:0000256" key="1">
    <source>
        <dbReference type="SAM" id="Phobius"/>
    </source>
</evidence>
<evidence type="ECO:0008006" key="4">
    <source>
        <dbReference type="Google" id="ProtNLM"/>
    </source>
</evidence>
<sequence>MSNYSSETVQPARTANSWNSFGLYTLFLLLFLQPFHYLLFDTFIYYRELFAVVFSVLCCMKLSDLFYKRHPSELFLLIFFPMLLALFAIVDPGTNLYGNDATGASLHLKTINSDLYILRNALIYVPMVVYFALRGLSEKEVQKIAFIAVVVAPLSVLEYLNVHQIYTLSAFGAIIENGGGAIEYNTYVPYLTFPVLSAIYLLSSRIKNSRKLIVLISLLFLSIYILLSSSRQSILFILFCVGVFTVWEKENGLVKKILFLAVCFLSVFLVFNLVSKNIVLEHDTRVKYENRLTSIGLTIIDRHSWKHHSLKERSEVNTAEKAVLDLRWNPVQFNRNLSEPLSWIMPLSLPLWIQSTSEVQPVQIGQGEEDIVTLNNKLLHKYTGTSAPPGAGRWEIIKDGLTRLKSSEYLIGVGLTAVINSGPHNDYVRWLQRIGIFAMIIGFAPFLIAASRSYQSKYRTERNGFMLYLFLSVMFTLYHSLFGYPREDAYQALYCFLGLAMWLGAKKNFIFSLETRSNHGWRFSFMNMPERAVLTGK</sequence>
<evidence type="ECO:0000313" key="3">
    <source>
        <dbReference type="Proteomes" id="UP000054869"/>
    </source>
</evidence>
<dbReference type="InterPro" id="IPR051533">
    <property type="entry name" value="WaaL-like"/>
</dbReference>
<feature type="transmembrane region" description="Helical" evidence="1">
    <location>
        <begin position="430"/>
        <end position="451"/>
    </location>
</feature>
<accession>A0A0W0VWL5</accession>
<dbReference type="PANTHER" id="PTHR37422:SF13">
    <property type="entry name" value="LIPOPOLYSACCHARIDE BIOSYNTHESIS PROTEIN PA4999-RELATED"/>
    <property type="match status" value="1"/>
</dbReference>
<keyword evidence="3" id="KW-1185">Reference proteome</keyword>
<feature type="transmembrane region" description="Helical" evidence="1">
    <location>
        <begin position="212"/>
        <end position="245"/>
    </location>
</feature>
<gene>
    <name evidence="2" type="ORF">Llan_0472</name>
</gene>
<dbReference type="EMBL" id="LNYI01000010">
    <property type="protein sequence ID" value="KTD24333.1"/>
    <property type="molecule type" value="Genomic_DNA"/>
</dbReference>
<comment type="caution">
    <text evidence="2">The sequence shown here is derived from an EMBL/GenBank/DDBJ whole genome shotgun (WGS) entry which is preliminary data.</text>
</comment>
<keyword evidence="1" id="KW-0812">Transmembrane</keyword>
<name>A0A0W0VWL5_9GAMM</name>
<protein>
    <recommendedName>
        <fullName evidence="4">O-antigen biosynthesis protein</fullName>
    </recommendedName>
</protein>